<sequence length="138" mass="14315">MHSPLPHNSAILANMKALYRFLLMLLLTLPALNVLAASADMAMAGEAILSTDCMAHETHADCHEETAGKMPTHAASAKAAHGMLCSGAGCVQLCAPSLFQQTAWSAAPLAQVGIFVPTQPIALAGITLSPPHRPPLLA</sequence>
<reference evidence="1 2" key="1">
    <citation type="submission" date="2020-07" db="EMBL/GenBank/DDBJ databases">
        <title>Draft genome sequence of violacein-producing bacteria and related species.</title>
        <authorList>
            <person name="Wilson H.S."/>
            <person name="De Leon M.E."/>
        </authorList>
    </citation>
    <scope>NUCLEOTIDE SEQUENCE [LARGE SCALE GENOMIC DNA]</scope>
    <source>
        <strain evidence="1 2">HSC-21Su07</strain>
    </source>
</reference>
<gene>
    <name evidence="1" type="ORF">H2Z84_12065</name>
</gene>
<proteinExistence type="predicted"/>
<name>A0A838Y0Z7_9NEIS</name>
<evidence type="ECO:0008006" key="3">
    <source>
        <dbReference type="Google" id="ProtNLM"/>
    </source>
</evidence>
<dbReference type="RefSeq" id="WP_181836193.1">
    <property type="nucleotide sequence ID" value="NZ_JACERN010000031.1"/>
</dbReference>
<dbReference type="EMBL" id="JACERN010000031">
    <property type="protein sequence ID" value="MBA4709110.1"/>
    <property type="molecule type" value="Genomic_DNA"/>
</dbReference>
<dbReference type="AlphaFoldDB" id="A0A838Y0Z7"/>
<keyword evidence="2" id="KW-1185">Reference proteome</keyword>
<organism evidence="1 2">
    <name type="scientific">Aquitalea aquatica</name>
    <dbReference type="NCBI Taxonomy" id="3044273"/>
    <lineage>
        <taxon>Bacteria</taxon>
        <taxon>Pseudomonadati</taxon>
        <taxon>Pseudomonadota</taxon>
        <taxon>Betaproteobacteria</taxon>
        <taxon>Neisseriales</taxon>
        <taxon>Chromobacteriaceae</taxon>
        <taxon>Aquitalea</taxon>
    </lineage>
</organism>
<evidence type="ECO:0000313" key="1">
    <source>
        <dbReference type="EMBL" id="MBA4709110.1"/>
    </source>
</evidence>
<comment type="caution">
    <text evidence="1">The sequence shown here is derived from an EMBL/GenBank/DDBJ whole genome shotgun (WGS) entry which is preliminary data.</text>
</comment>
<protein>
    <recommendedName>
        <fullName evidence="3">CopL family metal-binding regulatory protein</fullName>
    </recommendedName>
</protein>
<evidence type="ECO:0000313" key="2">
    <source>
        <dbReference type="Proteomes" id="UP000545606"/>
    </source>
</evidence>
<accession>A0A838Y0Z7</accession>
<dbReference type="Proteomes" id="UP000545606">
    <property type="component" value="Unassembled WGS sequence"/>
</dbReference>